<dbReference type="KEGG" id="nev:NTE_00505"/>
<reference evidence="1 2" key="1">
    <citation type="journal article" date="2014" name="PLoS ONE">
        <title>Genome Sequence of Candidatus Nitrososphaera evergladensis from Group I.1b Enriched from Everglades Soil Reveals Novel Genomic Features of the Ammonia-Oxidizing Archaea.</title>
        <authorList>
            <person name="Zhalnina K.V."/>
            <person name="Dias R."/>
            <person name="Leonard M.T."/>
            <person name="Dorr de Quadros P."/>
            <person name="Camargo F.A."/>
            <person name="Drew J.C."/>
            <person name="Farmerie W.G."/>
            <person name="Daroub S.H."/>
            <person name="Triplett E.W."/>
        </authorList>
    </citation>
    <scope>NUCLEOTIDE SEQUENCE [LARGE SCALE GENOMIC DNA]</scope>
    <source>
        <strain evidence="1 2">SR1</strain>
    </source>
</reference>
<sequence length="237" mass="26175">MADLIRVQEPFYNSRTNANQVLSSFPRSPRLIKGALISYDPAGFVPQVIIFQYNPETLTRQVQSNRLQQTISTVETQRLTGPPKETITLKIEIDAADRLEKPEQNPSTVAMGIYPQLSALEMMIYPKSSWAIEKNALAATGAIEIAPPEGPFTLFVWGPSRVVPVKISNFTITEQYYDQLLNPIVAEVSVSLDVLTYNDFRVTHPGYSVFLSHQILKETMAAIGSITSVSGTISGAL</sequence>
<protein>
    <submittedName>
        <fullName evidence="1">Uncharacterized protein</fullName>
    </submittedName>
</protein>
<proteinExistence type="predicted"/>
<evidence type="ECO:0000313" key="2">
    <source>
        <dbReference type="Proteomes" id="UP000028194"/>
    </source>
</evidence>
<dbReference type="STRING" id="1459636.NTE_00505"/>
<organism evidence="1 2">
    <name type="scientific">Candidatus Nitrososphaera evergladensis SR1</name>
    <dbReference type="NCBI Taxonomy" id="1459636"/>
    <lineage>
        <taxon>Archaea</taxon>
        <taxon>Nitrososphaerota</taxon>
        <taxon>Nitrososphaeria</taxon>
        <taxon>Nitrososphaerales</taxon>
        <taxon>Nitrososphaeraceae</taxon>
        <taxon>Nitrososphaera</taxon>
    </lineage>
</organism>
<dbReference type="HOGENOM" id="CLU_087546_0_0_2"/>
<keyword evidence="2" id="KW-1185">Reference proteome</keyword>
<name>A0A075MM74_9ARCH</name>
<dbReference type="Proteomes" id="UP000028194">
    <property type="component" value="Chromosome"/>
</dbReference>
<dbReference type="EMBL" id="CP007174">
    <property type="protein sequence ID" value="AIF82586.1"/>
    <property type="molecule type" value="Genomic_DNA"/>
</dbReference>
<evidence type="ECO:0000313" key="1">
    <source>
        <dbReference type="EMBL" id="AIF82586.1"/>
    </source>
</evidence>
<gene>
    <name evidence="1" type="ORF">NTE_00505</name>
</gene>
<accession>A0A075MM74</accession>
<dbReference type="AlphaFoldDB" id="A0A075MM74"/>